<evidence type="ECO:0000256" key="3">
    <source>
        <dbReference type="ARBA" id="ARBA00022643"/>
    </source>
</evidence>
<dbReference type="PANTHER" id="PTHR33798">
    <property type="entry name" value="FLAVOPROTEIN OXYGENASE"/>
    <property type="match status" value="1"/>
</dbReference>
<dbReference type="InterPro" id="IPR002563">
    <property type="entry name" value="Flavin_Rdtase-like_dom"/>
</dbReference>
<dbReference type="EMBL" id="CP001727">
    <property type="protein sequence ID" value="ACV57806.1"/>
    <property type="molecule type" value="Genomic_DNA"/>
</dbReference>
<reference evidence="6 7" key="2">
    <citation type="journal article" date="2010" name="Stand. Genomic Sci.">
        <title>Complete genome sequence of Alicyclobacillus acidocaldarius type strain (104-IA).</title>
        <authorList>
            <person name="Mavromatis K."/>
            <person name="Sikorski J."/>
            <person name="Lapidus A."/>
            <person name="Glavina Del Rio T."/>
            <person name="Copeland A."/>
            <person name="Tice H."/>
            <person name="Cheng J.F."/>
            <person name="Lucas S."/>
            <person name="Chen F."/>
            <person name="Nolan M."/>
            <person name="Bruce D."/>
            <person name="Goodwin L."/>
            <person name="Pitluck S."/>
            <person name="Ivanova N."/>
            <person name="Ovchinnikova G."/>
            <person name="Pati A."/>
            <person name="Chen A."/>
            <person name="Palaniappan K."/>
            <person name="Land M."/>
            <person name="Hauser L."/>
            <person name="Chang Y.J."/>
            <person name="Jeffries C.D."/>
            <person name="Chain P."/>
            <person name="Meincke L."/>
            <person name="Sims D."/>
            <person name="Chertkov O."/>
            <person name="Han C."/>
            <person name="Brettin T."/>
            <person name="Detter J.C."/>
            <person name="Wahrenburg C."/>
            <person name="Rohde M."/>
            <person name="Pukall R."/>
            <person name="Goker M."/>
            <person name="Bristow J."/>
            <person name="Eisen J.A."/>
            <person name="Markowitz V."/>
            <person name="Hugenholtz P."/>
            <person name="Klenk H.P."/>
            <person name="Kyrpides N.C."/>
        </authorList>
    </citation>
    <scope>NUCLEOTIDE SEQUENCE [LARGE SCALE GENOMIC DNA]</scope>
    <source>
        <strain evidence="7">ATCC 27009 / DSM 446 / BCRC 14685 / JCM 5260 / KCTC 1825 / NBRC 15652 / NCIMB 11725 / NRRL B-14509 / 104-IA</strain>
    </source>
</reference>
<dbReference type="SMART" id="SM00903">
    <property type="entry name" value="Flavin_Reduct"/>
    <property type="match status" value="1"/>
</dbReference>
<name>C8WU43_ALIAD</name>
<sequence length="203" mass="22227">MLSLNPEEMTPLECYKFLIGTVIPRPIAFVTTLSKEGVLNAAPFSFFNVVTPDPPMVSVSVQRQGGKPKDTARNAMERGAFVVHIVSEPYTEPINQTAATLPPDQSEVELAGLTPVESEVIEVPGVREARVRMECVLELALPLGGREGSPACDLLIGRVVRFHIDESLYHEGRIDPHQLAPVARLAGNDYSLLGRVFTLERPK</sequence>
<accession>C8WU43</accession>
<dbReference type="RefSeq" id="WP_012810162.1">
    <property type="nucleotide sequence ID" value="NC_013205.1"/>
</dbReference>
<proteinExistence type="inferred from homology"/>
<protein>
    <submittedName>
        <fullName evidence="6">Flavin reductase domain protein FMN-binding</fullName>
    </submittedName>
</protein>
<dbReference type="eggNOG" id="COG1853">
    <property type="taxonomic scope" value="Bacteria"/>
</dbReference>
<feature type="domain" description="Flavin reductase like" evidence="5">
    <location>
        <begin position="20"/>
        <end position="177"/>
    </location>
</feature>
<evidence type="ECO:0000313" key="7">
    <source>
        <dbReference type="Proteomes" id="UP000001917"/>
    </source>
</evidence>
<dbReference type="Proteomes" id="UP000001917">
    <property type="component" value="Chromosome"/>
</dbReference>
<organism evidence="6 7">
    <name type="scientific">Alicyclobacillus acidocaldarius subsp. acidocaldarius (strain ATCC 27009 / DSM 446 / BCRC 14685 / JCM 5260 / KCTC 1825 / NBRC 15652 / NCIMB 11725 / NRRL B-14509 / 104-IA)</name>
    <name type="common">Bacillus acidocaldarius</name>
    <dbReference type="NCBI Taxonomy" id="521098"/>
    <lineage>
        <taxon>Bacteria</taxon>
        <taxon>Bacillati</taxon>
        <taxon>Bacillota</taxon>
        <taxon>Bacilli</taxon>
        <taxon>Bacillales</taxon>
        <taxon>Alicyclobacillaceae</taxon>
        <taxon>Alicyclobacillus</taxon>
    </lineage>
</organism>
<evidence type="ECO:0000259" key="5">
    <source>
        <dbReference type="SMART" id="SM00903"/>
    </source>
</evidence>
<dbReference type="Gene3D" id="2.30.110.10">
    <property type="entry name" value="Electron Transport, Fmn-binding Protein, Chain A"/>
    <property type="match status" value="1"/>
</dbReference>
<dbReference type="KEGG" id="aac:Aaci_0762"/>
<dbReference type="AlphaFoldDB" id="C8WU43"/>
<dbReference type="PANTHER" id="PTHR33798:SF5">
    <property type="entry name" value="FLAVIN REDUCTASE LIKE DOMAIN-CONTAINING PROTEIN"/>
    <property type="match status" value="1"/>
</dbReference>
<evidence type="ECO:0000313" key="6">
    <source>
        <dbReference type="EMBL" id="ACV57806.1"/>
    </source>
</evidence>
<dbReference type="GO" id="GO:0016646">
    <property type="term" value="F:oxidoreductase activity, acting on the CH-NH group of donors, NAD or NADP as acceptor"/>
    <property type="evidence" value="ECO:0007669"/>
    <property type="project" value="UniProtKB-ARBA"/>
</dbReference>
<comment type="cofactor">
    <cofactor evidence="1">
        <name>FMN</name>
        <dbReference type="ChEBI" id="CHEBI:58210"/>
    </cofactor>
</comment>
<dbReference type="Pfam" id="PF01613">
    <property type="entry name" value="Flavin_Reduct"/>
    <property type="match status" value="1"/>
</dbReference>
<evidence type="ECO:0000256" key="4">
    <source>
        <dbReference type="ARBA" id="ARBA00038054"/>
    </source>
</evidence>
<evidence type="ECO:0000256" key="2">
    <source>
        <dbReference type="ARBA" id="ARBA00022630"/>
    </source>
</evidence>
<comment type="similarity">
    <text evidence="4">Belongs to the flavoredoxin family.</text>
</comment>
<reference evidence="7" key="1">
    <citation type="submission" date="2009-09" db="EMBL/GenBank/DDBJ databases">
        <title>The complete chromosome of Alicyclobacillus acidocaldarius subsp. acidocaldarius DSM 446.</title>
        <authorList>
            <consortium name="US DOE Joint Genome Institute (JGI-PGF)"/>
            <person name="Lucas S."/>
            <person name="Copeland A."/>
            <person name="Lapidus A."/>
            <person name="Glavina del Rio T."/>
            <person name="Dalin E."/>
            <person name="Tice H."/>
            <person name="Bruce D."/>
            <person name="Goodwin L."/>
            <person name="Pitluck S."/>
            <person name="Kyrpides N."/>
            <person name="Mavromatis K."/>
            <person name="Ivanova N."/>
            <person name="Ovchinnikova G."/>
            <person name="Chertkov O."/>
            <person name="Sims D."/>
            <person name="Brettin T."/>
            <person name="Detter J.C."/>
            <person name="Han C."/>
            <person name="Larimer F."/>
            <person name="Land M."/>
            <person name="Hauser L."/>
            <person name="Markowitz V."/>
            <person name="Cheng J.-F."/>
            <person name="Hugenholtz P."/>
            <person name="Woyke T."/>
            <person name="Wu D."/>
            <person name="Pukall R."/>
            <person name="Klenk H.-P."/>
            <person name="Eisen J.A."/>
        </authorList>
    </citation>
    <scope>NUCLEOTIDE SEQUENCE [LARGE SCALE GENOMIC DNA]</scope>
    <source>
        <strain evidence="7">ATCC 27009 / DSM 446 / BCRC 14685 / JCM 5260 / KCTC 1825 / NBRC 15652 / NCIMB 11725 / NRRL B-14509 / 104-IA</strain>
    </source>
</reference>
<keyword evidence="3" id="KW-0288">FMN</keyword>
<dbReference type="SUPFAM" id="SSF50475">
    <property type="entry name" value="FMN-binding split barrel"/>
    <property type="match status" value="1"/>
</dbReference>
<gene>
    <name evidence="6" type="ordered locus">Aaci_0762</name>
</gene>
<keyword evidence="7" id="KW-1185">Reference proteome</keyword>
<dbReference type="InterPro" id="IPR012349">
    <property type="entry name" value="Split_barrel_FMN-bd"/>
</dbReference>
<dbReference type="HOGENOM" id="CLU_059021_3_1_9"/>
<evidence type="ECO:0000256" key="1">
    <source>
        <dbReference type="ARBA" id="ARBA00001917"/>
    </source>
</evidence>
<dbReference type="GO" id="GO:0010181">
    <property type="term" value="F:FMN binding"/>
    <property type="evidence" value="ECO:0007669"/>
    <property type="project" value="InterPro"/>
</dbReference>
<keyword evidence="2" id="KW-0285">Flavoprotein</keyword>